<keyword evidence="2" id="KW-1185">Reference proteome</keyword>
<reference evidence="2" key="1">
    <citation type="submission" date="2017-10" db="EMBL/GenBank/DDBJ databases">
        <title>A new Pekin duck reference genome.</title>
        <authorList>
            <person name="Hou Z.-C."/>
            <person name="Zhou Z.-K."/>
            <person name="Zhu F."/>
            <person name="Hou S.-S."/>
        </authorList>
    </citation>
    <scope>NUCLEOTIDE SEQUENCE [LARGE SCALE GENOMIC DNA]</scope>
</reference>
<evidence type="ECO:0000313" key="2">
    <source>
        <dbReference type="Proteomes" id="UP000016666"/>
    </source>
</evidence>
<dbReference type="SUPFAM" id="SSF56436">
    <property type="entry name" value="C-type lectin-like"/>
    <property type="match status" value="1"/>
</dbReference>
<sequence>ESVFSTSLYLGIICSRITFITMLAGQKAALVLACPYEWVGYHNVCYYLLGQQEQGSWDWSQEQCLTHGASLQLAELALYLQQAPGCGGSS</sequence>
<dbReference type="GeneTree" id="ENSGT00960000189390"/>
<proteinExistence type="predicted"/>
<dbReference type="Gene3D" id="3.10.100.10">
    <property type="entry name" value="Mannose-Binding Protein A, subunit A"/>
    <property type="match status" value="1"/>
</dbReference>
<accession>A0A493TC92</accession>
<evidence type="ECO:0008006" key="3">
    <source>
        <dbReference type="Google" id="ProtNLM"/>
    </source>
</evidence>
<dbReference type="AlphaFoldDB" id="A0A493TC92"/>
<dbReference type="InterPro" id="IPR016186">
    <property type="entry name" value="C-type_lectin-like/link_sf"/>
</dbReference>
<protein>
    <recommendedName>
        <fullName evidence="3">C-type lectin domain-containing protein</fullName>
    </recommendedName>
</protein>
<evidence type="ECO:0000313" key="1">
    <source>
        <dbReference type="Ensembl" id="ENSAPLP00000023531.1"/>
    </source>
</evidence>
<name>A0A493TC92_ANAPP</name>
<dbReference type="InterPro" id="IPR016187">
    <property type="entry name" value="CTDL_fold"/>
</dbReference>
<reference evidence="1" key="2">
    <citation type="submission" date="2025-08" db="UniProtKB">
        <authorList>
            <consortium name="Ensembl"/>
        </authorList>
    </citation>
    <scope>IDENTIFICATION</scope>
</reference>
<reference evidence="1" key="3">
    <citation type="submission" date="2025-09" db="UniProtKB">
        <authorList>
            <consortium name="Ensembl"/>
        </authorList>
    </citation>
    <scope>IDENTIFICATION</scope>
</reference>
<dbReference type="Proteomes" id="UP000016666">
    <property type="component" value="Unassembled WGS sequence"/>
</dbReference>
<dbReference type="Ensembl" id="ENSAPLT00000043307.1">
    <property type="protein sequence ID" value="ENSAPLP00000023531.1"/>
    <property type="gene ID" value="ENSAPLG00000025314.1"/>
</dbReference>
<organism evidence="1 2">
    <name type="scientific">Anas platyrhynchos platyrhynchos</name>
    <name type="common">Northern mallard</name>
    <dbReference type="NCBI Taxonomy" id="8840"/>
    <lineage>
        <taxon>Eukaryota</taxon>
        <taxon>Metazoa</taxon>
        <taxon>Chordata</taxon>
        <taxon>Craniata</taxon>
        <taxon>Vertebrata</taxon>
        <taxon>Euteleostomi</taxon>
        <taxon>Archelosauria</taxon>
        <taxon>Archosauria</taxon>
        <taxon>Dinosauria</taxon>
        <taxon>Saurischia</taxon>
        <taxon>Theropoda</taxon>
        <taxon>Coelurosauria</taxon>
        <taxon>Aves</taxon>
        <taxon>Neognathae</taxon>
        <taxon>Galloanserae</taxon>
        <taxon>Anseriformes</taxon>
        <taxon>Anatidae</taxon>
        <taxon>Anatinae</taxon>
        <taxon>Anas</taxon>
    </lineage>
</organism>